<dbReference type="FunFam" id="3.30.70.270:FF:000001">
    <property type="entry name" value="Diguanylate cyclase domain protein"/>
    <property type="match status" value="1"/>
</dbReference>
<dbReference type="EC" id="2.7.7.65" evidence="1"/>
<feature type="domain" description="GGDEF" evidence="5">
    <location>
        <begin position="177"/>
        <end position="314"/>
    </location>
</feature>
<dbReference type="Proteomes" id="UP000230390">
    <property type="component" value="Unassembled WGS sequence"/>
</dbReference>
<accession>A0A2G8T8A4</accession>
<dbReference type="InterPro" id="IPR000160">
    <property type="entry name" value="GGDEF_dom"/>
</dbReference>
<dbReference type="InterPro" id="IPR001789">
    <property type="entry name" value="Sig_transdc_resp-reg_receiver"/>
</dbReference>
<dbReference type="GO" id="GO:0000160">
    <property type="term" value="P:phosphorelay signal transduction system"/>
    <property type="evidence" value="ECO:0007669"/>
    <property type="project" value="InterPro"/>
</dbReference>
<comment type="catalytic activity">
    <reaction evidence="2">
        <text>2 GTP = 3',3'-c-di-GMP + 2 diphosphate</text>
        <dbReference type="Rhea" id="RHEA:24898"/>
        <dbReference type="ChEBI" id="CHEBI:33019"/>
        <dbReference type="ChEBI" id="CHEBI:37565"/>
        <dbReference type="ChEBI" id="CHEBI:58805"/>
        <dbReference type="EC" id="2.7.7.65"/>
    </reaction>
</comment>
<evidence type="ECO:0000313" key="7">
    <source>
        <dbReference type="Proteomes" id="UP000230390"/>
    </source>
</evidence>
<dbReference type="SMART" id="SM00267">
    <property type="entry name" value="GGDEF"/>
    <property type="match status" value="1"/>
</dbReference>
<dbReference type="InterPro" id="IPR043128">
    <property type="entry name" value="Rev_trsase/Diguanyl_cyclase"/>
</dbReference>
<organism evidence="6 7">
    <name type="scientific">Massilia eurypsychrophila</name>
    <dbReference type="NCBI Taxonomy" id="1485217"/>
    <lineage>
        <taxon>Bacteria</taxon>
        <taxon>Pseudomonadati</taxon>
        <taxon>Pseudomonadota</taxon>
        <taxon>Betaproteobacteria</taxon>
        <taxon>Burkholderiales</taxon>
        <taxon>Oxalobacteraceae</taxon>
        <taxon>Telluria group</taxon>
        <taxon>Massilia</taxon>
    </lineage>
</organism>
<dbReference type="PROSITE" id="PS50887">
    <property type="entry name" value="GGDEF"/>
    <property type="match status" value="1"/>
</dbReference>
<dbReference type="PANTHER" id="PTHR45138">
    <property type="entry name" value="REGULATORY COMPONENTS OF SENSORY TRANSDUCTION SYSTEM"/>
    <property type="match status" value="1"/>
</dbReference>
<dbReference type="Gene3D" id="3.40.50.2300">
    <property type="match status" value="1"/>
</dbReference>
<evidence type="ECO:0000313" key="6">
    <source>
        <dbReference type="EMBL" id="PIL42285.1"/>
    </source>
</evidence>
<name>A0A2G8T8A4_9BURK</name>
<dbReference type="OrthoDB" id="9813903at2"/>
<evidence type="ECO:0000259" key="4">
    <source>
        <dbReference type="PROSITE" id="PS50110"/>
    </source>
</evidence>
<dbReference type="NCBIfam" id="TIGR00254">
    <property type="entry name" value="GGDEF"/>
    <property type="match status" value="1"/>
</dbReference>
<dbReference type="Gene3D" id="3.30.70.270">
    <property type="match status" value="1"/>
</dbReference>
<reference evidence="6 7" key="1">
    <citation type="submission" date="2017-10" db="EMBL/GenBank/DDBJ databases">
        <title>Massilia psychrophilum sp. nov., a novel purple-pigmented bacterium isolated from Tianshan glacier, Xinjiang Municipality, China.</title>
        <authorList>
            <person name="Wang H."/>
        </authorList>
    </citation>
    <scope>NUCLEOTIDE SEQUENCE [LARGE SCALE GENOMIC DNA]</scope>
    <source>
        <strain evidence="6 7">JCM 30074</strain>
    </source>
</reference>
<dbReference type="InterPro" id="IPR029787">
    <property type="entry name" value="Nucleotide_cyclase"/>
</dbReference>
<sequence length="314" mass="34115">MQDFHYLADRLAIDAPPPLLLVVDDQPSNIQTLYAIFKDRYEVCMAVNSADALAFCARRTPDLILLDVVMPGMGGYALCDLLKRDPRNCDIPVIFVTGNSDPLDEVQGFEVGGVDFIAKPFHATVVRARVHTQLTLKRQSDLLRMMALIDGLTGVANRRQFDTLLSGEWRRCGRSGQPLSLIMIDVDHFKRYNDRYGHQQGDVCLRAVATAIKAAMRRPHDLAARYGGEEFACLLPDTAFEGALVKAAEIEAGVRALALEHADAALGGIVTVSVGVAGIGAPSQLVETALVQAADAQLYRAKREGRARVCGAAL</sequence>
<dbReference type="CDD" id="cd01949">
    <property type="entry name" value="GGDEF"/>
    <property type="match status" value="1"/>
</dbReference>
<feature type="domain" description="Response regulatory" evidence="4">
    <location>
        <begin position="19"/>
        <end position="134"/>
    </location>
</feature>
<keyword evidence="7" id="KW-1185">Reference proteome</keyword>
<dbReference type="PANTHER" id="PTHR45138:SF9">
    <property type="entry name" value="DIGUANYLATE CYCLASE DGCM-RELATED"/>
    <property type="match status" value="1"/>
</dbReference>
<dbReference type="SMART" id="SM00448">
    <property type="entry name" value="REC"/>
    <property type="match status" value="1"/>
</dbReference>
<dbReference type="SUPFAM" id="SSF52172">
    <property type="entry name" value="CheY-like"/>
    <property type="match status" value="1"/>
</dbReference>
<evidence type="ECO:0000256" key="1">
    <source>
        <dbReference type="ARBA" id="ARBA00012528"/>
    </source>
</evidence>
<gene>
    <name evidence="6" type="ORF">CR105_25130</name>
</gene>
<dbReference type="SUPFAM" id="SSF55073">
    <property type="entry name" value="Nucleotide cyclase"/>
    <property type="match status" value="1"/>
</dbReference>
<dbReference type="GO" id="GO:0005886">
    <property type="term" value="C:plasma membrane"/>
    <property type="evidence" value="ECO:0007669"/>
    <property type="project" value="TreeGrafter"/>
</dbReference>
<dbReference type="InterPro" id="IPR011006">
    <property type="entry name" value="CheY-like_superfamily"/>
</dbReference>
<protein>
    <recommendedName>
        <fullName evidence="1">diguanylate cyclase</fullName>
        <ecNumber evidence="1">2.7.7.65</ecNumber>
    </recommendedName>
</protein>
<dbReference type="GO" id="GO:0043709">
    <property type="term" value="P:cell adhesion involved in single-species biofilm formation"/>
    <property type="evidence" value="ECO:0007669"/>
    <property type="project" value="TreeGrafter"/>
</dbReference>
<proteinExistence type="predicted"/>
<keyword evidence="3" id="KW-0597">Phosphoprotein</keyword>
<dbReference type="GO" id="GO:0052621">
    <property type="term" value="F:diguanylate cyclase activity"/>
    <property type="evidence" value="ECO:0007669"/>
    <property type="project" value="UniProtKB-EC"/>
</dbReference>
<dbReference type="Pfam" id="PF00072">
    <property type="entry name" value="Response_reg"/>
    <property type="match status" value="1"/>
</dbReference>
<evidence type="ECO:0000259" key="5">
    <source>
        <dbReference type="PROSITE" id="PS50887"/>
    </source>
</evidence>
<dbReference type="AlphaFoldDB" id="A0A2G8T8A4"/>
<evidence type="ECO:0000256" key="3">
    <source>
        <dbReference type="PROSITE-ProRule" id="PRU00169"/>
    </source>
</evidence>
<dbReference type="PROSITE" id="PS50110">
    <property type="entry name" value="RESPONSE_REGULATORY"/>
    <property type="match status" value="1"/>
</dbReference>
<comment type="caution">
    <text evidence="6">The sequence shown here is derived from an EMBL/GenBank/DDBJ whole genome shotgun (WGS) entry which is preliminary data.</text>
</comment>
<evidence type="ECO:0000256" key="2">
    <source>
        <dbReference type="ARBA" id="ARBA00034247"/>
    </source>
</evidence>
<dbReference type="GO" id="GO:1902201">
    <property type="term" value="P:negative regulation of bacterial-type flagellum-dependent cell motility"/>
    <property type="evidence" value="ECO:0007669"/>
    <property type="project" value="TreeGrafter"/>
</dbReference>
<feature type="modified residue" description="4-aspartylphosphate" evidence="3">
    <location>
        <position position="67"/>
    </location>
</feature>
<dbReference type="Pfam" id="PF00990">
    <property type="entry name" value="GGDEF"/>
    <property type="match status" value="1"/>
</dbReference>
<dbReference type="InterPro" id="IPR050469">
    <property type="entry name" value="Diguanylate_Cyclase"/>
</dbReference>
<dbReference type="EMBL" id="PDOC01000030">
    <property type="protein sequence ID" value="PIL42285.1"/>
    <property type="molecule type" value="Genomic_DNA"/>
</dbReference>
<dbReference type="RefSeq" id="WP_099793369.1">
    <property type="nucleotide sequence ID" value="NZ_JBHLYV010000089.1"/>
</dbReference>